<organism evidence="2 3">
    <name type="scientific">Candidatus Butyricicoccus avistercoris</name>
    <dbReference type="NCBI Taxonomy" id="2838518"/>
    <lineage>
        <taxon>Bacteria</taxon>
        <taxon>Bacillati</taxon>
        <taxon>Bacillota</taxon>
        <taxon>Clostridia</taxon>
        <taxon>Eubacteriales</taxon>
        <taxon>Butyricicoccaceae</taxon>
        <taxon>Butyricicoccus</taxon>
    </lineage>
</organism>
<feature type="transmembrane region" description="Helical" evidence="1">
    <location>
        <begin position="209"/>
        <end position="229"/>
    </location>
</feature>
<reference evidence="2" key="1">
    <citation type="journal article" date="2021" name="PeerJ">
        <title>Extensive microbial diversity within the chicken gut microbiome revealed by metagenomics and culture.</title>
        <authorList>
            <person name="Gilroy R."/>
            <person name="Ravi A."/>
            <person name="Getino M."/>
            <person name="Pursley I."/>
            <person name="Horton D.L."/>
            <person name="Alikhan N.F."/>
            <person name="Baker D."/>
            <person name="Gharbi K."/>
            <person name="Hall N."/>
            <person name="Watson M."/>
            <person name="Adriaenssens E.M."/>
            <person name="Foster-Nyarko E."/>
            <person name="Jarju S."/>
            <person name="Secka A."/>
            <person name="Antonio M."/>
            <person name="Oren A."/>
            <person name="Chaudhuri R.R."/>
            <person name="La Ragione R."/>
            <person name="Hildebrand F."/>
            <person name="Pallen M.J."/>
        </authorList>
    </citation>
    <scope>NUCLEOTIDE SEQUENCE</scope>
    <source>
        <strain evidence="2">CHK193-4272</strain>
    </source>
</reference>
<keyword evidence="1" id="KW-0472">Membrane</keyword>
<dbReference type="InterPro" id="IPR014194">
    <property type="entry name" value="Spore_III_AE"/>
</dbReference>
<evidence type="ECO:0000313" key="2">
    <source>
        <dbReference type="EMBL" id="HIV61780.1"/>
    </source>
</evidence>
<feature type="transmembrane region" description="Helical" evidence="1">
    <location>
        <begin position="169"/>
        <end position="197"/>
    </location>
</feature>
<feature type="transmembrane region" description="Helical" evidence="1">
    <location>
        <begin position="333"/>
        <end position="357"/>
    </location>
</feature>
<sequence length="360" mass="37801">MKKIILLILSSVILIYISLDFSFAFDYSNILSGSKSEILDALPNNSAHIISQTDDIETCLTELLNSTNTKSFITSSVRSLSKMLIVIMLGGICAGFQKNSELPVVTIATALAMTSVLFSDLQGMLSLCTETLEQTAVFSNTMLPVMAGAITLSGAPVTASATQSITMFALSLIIDFINSVLVPAICAYIAIITVNAALSNDLLDNLAQFIKWITTGSLKLILTIFIAYLSISGAISGSVDAVAIKTAKFAVSGSVPVVGGIISDATESMLAGMVTIKNSLGIIGMLGVTSICIIPFLKVGINYLIFKAGTAAFSPICNPSIRKLMAGIGDSLGLMLGMLGTCSAILFFELVFSILMVNPL</sequence>
<proteinExistence type="predicted"/>
<evidence type="ECO:0000256" key="1">
    <source>
        <dbReference type="SAM" id="Phobius"/>
    </source>
</evidence>
<keyword evidence="1" id="KW-1133">Transmembrane helix</keyword>
<feature type="transmembrane region" description="Helical" evidence="1">
    <location>
        <begin position="80"/>
        <end position="97"/>
    </location>
</feature>
<accession>A0A9D1PHB5</accession>
<dbReference type="Proteomes" id="UP000886808">
    <property type="component" value="Unassembled WGS sequence"/>
</dbReference>
<dbReference type="AlphaFoldDB" id="A0A9D1PHB5"/>
<comment type="caution">
    <text evidence="2">The sequence shown here is derived from an EMBL/GenBank/DDBJ whole genome shotgun (WGS) entry which is preliminary data.</text>
</comment>
<feature type="transmembrane region" description="Helical" evidence="1">
    <location>
        <begin position="279"/>
        <end position="297"/>
    </location>
</feature>
<reference evidence="2" key="2">
    <citation type="submission" date="2021-04" db="EMBL/GenBank/DDBJ databases">
        <authorList>
            <person name="Gilroy R."/>
        </authorList>
    </citation>
    <scope>NUCLEOTIDE SEQUENCE</scope>
    <source>
        <strain evidence="2">CHK193-4272</strain>
    </source>
</reference>
<name>A0A9D1PHB5_9FIRM</name>
<evidence type="ECO:0000313" key="3">
    <source>
        <dbReference type="Proteomes" id="UP000886808"/>
    </source>
</evidence>
<protein>
    <submittedName>
        <fullName evidence="2">Stage III sporulation protein AE</fullName>
    </submittedName>
</protein>
<gene>
    <name evidence="2" type="ORF">H9746_02890</name>
</gene>
<feature type="transmembrane region" description="Helical" evidence="1">
    <location>
        <begin position="104"/>
        <end position="125"/>
    </location>
</feature>
<keyword evidence="1" id="KW-0812">Transmembrane</keyword>
<dbReference type="EMBL" id="DXIE01000021">
    <property type="protein sequence ID" value="HIV61780.1"/>
    <property type="molecule type" value="Genomic_DNA"/>
</dbReference>
<feature type="transmembrane region" description="Helical" evidence="1">
    <location>
        <begin position="137"/>
        <end position="157"/>
    </location>
</feature>
<dbReference type="Pfam" id="PF09546">
    <property type="entry name" value="Spore_III_AE"/>
    <property type="match status" value="1"/>
</dbReference>